<sequence length="505" mass="58927">MGGSTNLDGNAQIMQNGATFGVMSNINLQNKLNSMEGDEKQYNRVFARIFEITAIIDEIKNVLEELKLKRLFVIMDDYSEIDQTALRMFCDLVVNTLNNNSDNFIKLKISAYPGRVELGELDRQKIDIRYLDYYQLYRYDKRSDMESSAIDYTRRIIDKRLGVYTGKTISDFFDTSKAPAEEYYKLIFQMTLNVVRHIGLILDYAKDVSLYQGKLITLNNLFDAAKRLYDERLRLFFKESQSALMTYTERIERFQLEHLMGLIISKAKEIKSSIRTNKYEAVIFDKDRTNPFSSHFHISTEYEDLLSSLELNFFISKYNEMSNKSGKKVSIYSLNFGLTLYENIRWGKPVGNDYRTYFIESPFNYNPVVNKFINETKKIQCSKCNNVFDSEELPMLQRYGMNCPNCMSSKSVKEVPIYNDFEEKINEVNQQSNLLEVEQYRFLSLAVLKGSEVTAQDMAQELDITVQKIGWLTKKLEEDYYFLIKDRTSSLVKYKITDLGKEAVS</sequence>
<dbReference type="EMBL" id="JBHTLT010000009">
    <property type="protein sequence ID" value="MFD1203772.1"/>
    <property type="molecule type" value="Genomic_DNA"/>
</dbReference>
<gene>
    <name evidence="1" type="ORF">ACFQ38_01320</name>
</gene>
<evidence type="ECO:0000313" key="1">
    <source>
        <dbReference type="EMBL" id="MFD1203772.1"/>
    </source>
</evidence>
<keyword evidence="2" id="KW-1185">Reference proteome</keyword>
<evidence type="ECO:0000313" key="2">
    <source>
        <dbReference type="Proteomes" id="UP001597231"/>
    </source>
</evidence>
<protein>
    <recommendedName>
        <fullName evidence="3">MarR family transcriptional regulator</fullName>
    </recommendedName>
</protein>
<name>A0ABW3TWT6_9BACL</name>
<dbReference type="Proteomes" id="UP001597231">
    <property type="component" value="Unassembled WGS sequence"/>
</dbReference>
<accession>A0ABW3TWT6</accession>
<dbReference type="RefSeq" id="WP_381479597.1">
    <property type="nucleotide sequence ID" value="NZ_JBHTLT010000009.1"/>
</dbReference>
<evidence type="ECO:0008006" key="3">
    <source>
        <dbReference type="Google" id="ProtNLM"/>
    </source>
</evidence>
<reference evidence="2" key="1">
    <citation type="journal article" date="2019" name="Int. J. Syst. Evol. Microbiol.">
        <title>The Global Catalogue of Microorganisms (GCM) 10K type strain sequencing project: providing services to taxonomists for standard genome sequencing and annotation.</title>
        <authorList>
            <consortium name="The Broad Institute Genomics Platform"/>
            <consortium name="The Broad Institute Genome Sequencing Center for Infectious Disease"/>
            <person name="Wu L."/>
            <person name="Ma J."/>
        </authorList>
    </citation>
    <scope>NUCLEOTIDE SEQUENCE [LARGE SCALE GENOMIC DNA]</scope>
    <source>
        <strain evidence="2">CCUG 53915</strain>
    </source>
</reference>
<comment type="caution">
    <text evidence="1">The sequence shown here is derived from an EMBL/GenBank/DDBJ whole genome shotgun (WGS) entry which is preliminary data.</text>
</comment>
<organism evidence="1 2">
    <name type="scientific">Sporosarcina contaminans</name>
    <dbReference type="NCBI Taxonomy" id="633403"/>
    <lineage>
        <taxon>Bacteria</taxon>
        <taxon>Bacillati</taxon>
        <taxon>Bacillota</taxon>
        <taxon>Bacilli</taxon>
        <taxon>Bacillales</taxon>
        <taxon>Caryophanaceae</taxon>
        <taxon>Sporosarcina</taxon>
    </lineage>
</organism>
<proteinExistence type="predicted"/>